<dbReference type="AlphaFoldDB" id="A0A7J6UR64"/>
<comment type="caution">
    <text evidence="4">The sequence shown here is derived from an EMBL/GenBank/DDBJ whole genome shotgun (WGS) entry which is preliminary data.</text>
</comment>
<dbReference type="EMBL" id="JABANO010000148">
    <property type="protein sequence ID" value="KAF4759478.1"/>
    <property type="molecule type" value="Genomic_DNA"/>
</dbReference>
<feature type="binding site" evidence="1">
    <location>
        <position position="95"/>
    </location>
    <ligand>
        <name>ATP</name>
        <dbReference type="ChEBI" id="CHEBI:30616"/>
    </ligand>
</feature>
<gene>
    <name evidence="4" type="ORF">FOZ63_008139</name>
</gene>
<dbReference type="PROSITE" id="PS50011">
    <property type="entry name" value="PROTEIN_KINASE_DOM"/>
    <property type="match status" value="1"/>
</dbReference>
<dbReference type="SUPFAM" id="SSF56112">
    <property type="entry name" value="Protein kinase-like (PK-like)"/>
    <property type="match status" value="1"/>
</dbReference>
<evidence type="ECO:0000259" key="3">
    <source>
        <dbReference type="PROSITE" id="PS50011"/>
    </source>
</evidence>
<feature type="domain" description="Protein kinase" evidence="3">
    <location>
        <begin position="66"/>
        <end position="164"/>
    </location>
</feature>
<feature type="region of interest" description="Disordered" evidence="2">
    <location>
        <begin position="145"/>
        <end position="164"/>
    </location>
</feature>
<name>A0A7J6UR64_PEROL</name>
<dbReference type="Pfam" id="PF00069">
    <property type="entry name" value="Pkinase"/>
    <property type="match status" value="1"/>
</dbReference>
<dbReference type="InterPro" id="IPR017441">
    <property type="entry name" value="Protein_kinase_ATP_BS"/>
</dbReference>
<reference evidence="4 5" key="1">
    <citation type="submission" date="2020-04" db="EMBL/GenBank/DDBJ databases">
        <title>Perkinsus olseni comparative genomics.</title>
        <authorList>
            <person name="Bogema D.R."/>
        </authorList>
    </citation>
    <scope>NUCLEOTIDE SEQUENCE [LARGE SCALE GENOMIC DNA]</scope>
    <source>
        <strain evidence="4 5">ATCC PRA-207</strain>
    </source>
</reference>
<evidence type="ECO:0000256" key="1">
    <source>
        <dbReference type="PROSITE-ProRule" id="PRU10141"/>
    </source>
</evidence>
<keyword evidence="1" id="KW-0067">ATP-binding</keyword>
<dbReference type="GO" id="GO:0005524">
    <property type="term" value="F:ATP binding"/>
    <property type="evidence" value="ECO:0007669"/>
    <property type="project" value="UniProtKB-UniRule"/>
</dbReference>
<dbReference type="InterPro" id="IPR000719">
    <property type="entry name" value="Prot_kinase_dom"/>
</dbReference>
<evidence type="ECO:0000313" key="5">
    <source>
        <dbReference type="Proteomes" id="UP000553632"/>
    </source>
</evidence>
<protein>
    <recommendedName>
        <fullName evidence="3">Protein kinase domain-containing protein</fullName>
    </recommendedName>
</protein>
<proteinExistence type="predicted"/>
<dbReference type="Proteomes" id="UP000553632">
    <property type="component" value="Unassembled WGS sequence"/>
</dbReference>
<organism evidence="4 5">
    <name type="scientific">Perkinsus olseni</name>
    <name type="common">Perkinsus atlanticus</name>
    <dbReference type="NCBI Taxonomy" id="32597"/>
    <lineage>
        <taxon>Eukaryota</taxon>
        <taxon>Sar</taxon>
        <taxon>Alveolata</taxon>
        <taxon>Perkinsozoa</taxon>
        <taxon>Perkinsea</taxon>
        <taxon>Perkinsida</taxon>
        <taxon>Perkinsidae</taxon>
        <taxon>Perkinsus</taxon>
    </lineage>
</organism>
<dbReference type="Gene3D" id="3.30.200.20">
    <property type="entry name" value="Phosphorylase Kinase, domain 1"/>
    <property type="match status" value="1"/>
</dbReference>
<feature type="region of interest" description="Disordered" evidence="2">
    <location>
        <begin position="1"/>
        <end position="25"/>
    </location>
</feature>
<accession>A0A7J6UR64</accession>
<sequence length="164" mass="17952">MSLASVSTASAGSSLRNPNDPRGHHQLVLHQPIHQQQQMHSLPECISAVPLELPGPIGRRFSLYPSVTQCILGSGSYAIVRQLKDRETGEYYALKAVQKQPLIDRGMLDRVYNEIATHQELKHENILTLYGPAASRPTVESLSARPLSSSAKYGHGGADLRQSC</sequence>
<dbReference type="InterPro" id="IPR011009">
    <property type="entry name" value="Kinase-like_dom_sf"/>
</dbReference>
<dbReference type="GO" id="GO:0004672">
    <property type="term" value="F:protein kinase activity"/>
    <property type="evidence" value="ECO:0007669"/>
    <property type="project" value="InterPro"/>
</dbReference>
<evidence type="ECO:0000313" key="4">
    <source>
        <dbReference type="EMBL" id="KAF4759478.1"/>
    </source>
</evidence>
<evidence type="ECO:0000256" key="2">
    <source>
        <dbReference type="SAM" id="MobiDB-lite"/>
    </source>
</evidence>
<keyword evidence="1" id="KW-0547">Nucleotide-binding</keyword>
<keyword evidence="5" id="KW-1185">Reference proteome</keyword>
<feature type="compositionally biased region" description="Polar residues" evidence="2">
    <location>
        <begin position="1"/>
        <end position="17"/>
    </location>
</feature>
<dbReference type="PROSITE" id="PS00107">
    <property type="entry name" value="PROTEIN_KINASE_ATP"/>
    <property type="match status" value="1"/>
</dbReference>